<organism evidence="1 2">
    <name type="scientific">Phocicoccus schoeneichii</name>
    <dbReference type="NCBI Taxonomy" id="1812261"/>
    <lineage>
        <taxon>Bacteria</taxon>
        <taxon>Bacillati</taxon>
        <taxon>Bacillota</taxon>
        <taxon>Bacilli</taxon>
        <taxon>Bacillales</taxon>
        <taxon>Salinicoccaceae</taxon>
        <taxon>Phocicoccus</taxon>
    </lineage>
</organism>
<gene>
    <name evidence="1" type="ORF">JEOSCH030_00579</name>
</gene>
<proteinExistence type="predicted"/>
<sequence length="34" mass="4001">MKRFTPKFILFLGIYFIIDLEPIIEGSLPVTQLF</sequence>
<accession>A0A6V7R9D7</accession>
<evidence type="ECO:0000313" key="2">
    <source>
        <dbReference type="Proteomes" id="UP000521032"/>
    </source>
</evidence>
<evidence type="ECO:0000313" key="1">
    <source>
        <dbReference type="EMBL" id="CAD2073886.1"/>
    </source>
</evidence>
<comment type="caution">
    <text evidence="1">The sequence shown here is derived from an EMBL/GenBank/DDBJ whole genome shotgun (WGS) entry which is preliminary data.</text>
</comment>
<keyword evidence="2" id="KW-1185">Reference proteome</keyword>
<dbReference type="EMBL" id="CAJEWE010000007">
    <property type="protein sequence ID" value="CAD2073886.1"/>
    <property type="molecule type" value="Genomic_DNA"/>
</dbReference>
<name>A0A6V7R9D7_9BACL</name>
<protein>
    <submittedName>
        <fullName evidence="1">Uncharacterized protein</fullName>
    </submittedName>
</protein>
<dbReference type="Proteomes" id="UP000521032">
    <property type="component" value="Unassembled WGS sequence"/>
</dbReference>
<dbReference type="AlphaFoldDB" id="A0A6V7R9D7"/>
<reference evidence="1 2" key="1">
    <citation type="submission" date="2020-07" db="EMBL/GenBank/DDBJ databases">
        <authorList>
            <person name="Criscuolo A."/>
        </authorList>
    </citation>
    <scope>NUCLEOTIDE SEQUENCE [LARGE SCALE GENOMIC DNA]</scope>
    <source>
        <strain evidence="2">CIP 111030</strain>
    </source>
</reference>